<dbReference type="AlphaFoldDB" id="A0A0F8Y8D2"/>
<dbReference type="Gene3D" id="2.130.10.10">
    <property type="entry name" value="YVTN repeat-like/Quinoprotein amine dehydrogenase"/>
    <property type="match status" value="1"/>
</dbReference>
<comment type="caution">
    <text evidence="1">The sequence shown here is derived from an EMBL/GenBank/DDBJ whole genome shotgun (WGS) entry which is preliminary data.</text>
</comment>
<name>A0A0F8Y8D2_9ZZZZ</name>
<dbReference type="CDD" id="cd15482">
    <property type="entry name" value="Sialidase_non-viral"/>
    <property type="match status" value="1"/>
</dbReference>
<proteinExistence type="predicted"/>
<reference evidence="1" key="1">
    <citation type="journal article" date="2015" name="Nature">
        <title>Complex archaea that bridge the gap between prokaryotes and eukaryotes.</title>
        <authorList>
            <person name="Spang A."/>
            <person name="Saw J.H."/>
            <person name="Jorgensen S.L."/>
            <person name="Zaremba-Niedzwiedzka K."/>
            <person name="Martijn J."/>
            <person name="Lind A.E."/>
            <person name="van Eijk R."/>
            <person name="Schleper C."/>
            <person name="Guy L."/>
            <person name="Ettema T.J."/>
        </authorList>
    </citation>
    <scope>NUCLEOTIDE SEQUENCE</scope>
</reference>
<organism evidence="1">
    <name type="scientific">marine sediment metagenome</name>
    <dbReference type="NCBI Taxonomy" id="412755"/>
    <lineage>
        <taxon>unclassified sequences</taxon>
        <taxon>metagenomes</taxon>
        <taxon>ecological metagenomes</taxon>
    </lineage>
</organism>
<gene>
    <name evidence="1" type="ORF">LCGC14_2851670</name>
</gene>
<accession>A0A0F8Y8D2</accession>
<sequence>MALTVLGTRVADESYGVGGLCRRNASGVWTLLGTPQPANDGPWHLRSFNIPSYGMYLFYIDAPATWGTLSRSGGALMRSTDLGTTWTDVTPSASPDVYAFGIDMAPDGTLWLIVDEEQDEYHVDCHSHIYKSTDGGGSWSLSHTVDLIAFGIRARTQH</sequence>
<evidence type="ECO:0008006" key="2">
    <source>
        <dbReference type="Google" id="ProtNLM"/>
    </source>
</evidence>
<dbReference type="SUPFAM" id="SSF50939">
    <property type="entry name" value="Sialidases"/>
    <property type="match status" value="1"/>
</dbReference>
<dbReference type="EMBL" id="LAZR01054864">
    <property type="protein sequence ID" value="KKK77628.1"/>
    <property type="molecule type" value="Genomic_DNA"/>
</dbReference>
<evidence type="ECO:0000313" key="1">
    <source>
        <dbReference type="EMBL" id="KKK77628.1"/>
    </source>
</evidence>
<dbReference type="InterPro" id="IPR015943">
    <property type="entry name" value="WD40/YVTN_repeat-like_dom_sf"/>
</dbReference>
<protein>
    <recommendedName>
        <fullName evidence="2">Sialidase domain-containing protein</fullName>
    </recommendedName>
</protein>
<dbReference type="InterPro" id="IPR036278">
    <property type="entry name" value="Sialidase_sf"/>
</dbReference>